<keyword evidence="5" id="KW-0325">Glycoprotein</keyword>
<accession>A0A3S5CS03</accession>
<dbReference type="PROSITE" id="PS01187">
    <property type="entry name" value="EGF_CA"/>
    <property type="match status" value="1"/>
</dbReference>
<dbReference type="PANTHER" id="PTHR12916:SF4">
    <property type="entry name" value="UNINFLATABLE, ISOFORM C"/>
    <property type="match status" value="1"/>
</dbReference>
<dbReference type="GO" id="GO:0005112">
    <property type="term" value="F:Notch binding"/>
    <property type="evidence" value="ECO:0007669"/>
    <property type="project" value="TreeGrafter"/>
</dbReference>
<dbReference type="SMART" id="SM00179">
    <property type="entry name" value="EGF_CA"/>
    <property type="match status" value="2"/>
</dbReference>
<evidence type="ECO:0000256" key="4">
    <source>
        <dbReference type="ARBA" id="ARBA00023157"/>
    </source>
</evidence>
<dbReference type="FunFam" id="2.10.25.10:FF:000012">
    <property type="entry name" value="Delta-like protein"/>
    <property type="match status" value="1"/>
</dbReference>
<dbReference type="GO" id="GO:0007219">
    <property type="term" value="P:Notch signaling pathway"/>
    <property type="evidence" value="ECO:0007669"/>
    <property type="project" value="TreeGrafter"/>
</dbReference>
<keyword evidence="1 6" id="KW-0245">EGF-like domain</keyword>
<dbReference type="InterPro" id="IPR000152">
    <property type="entry name" value="EGF-type_Asp/Asn_hydroxyl_site"/>
</dbReference>
<dbReference type="InterPro" id="IPR000742">
    <property type="entry name" value="EGF"/>
</dbReference>
<evidence type="ECO:0000313" key="9">
    <source>
        <dbReference type="Proteomes" id="UP000784294"/>
    </source>
</evidence>
<organism evidence="8 9">
    <name type="scientific">Protopolystoma xenopodis</name>
    <dbReference type="NCBI Taxonomy" id="117903"/>
    <lineage>
        <taxon>Eukaryota</taxon>
        <taxon>Metazoa</taxon>
        <taxon>Spiralia</taxon>
        <taxon>Lophotrochozoa</taxon>
        <taxon>Platyhelminthes</taxon>
        <taxon>Monogenea</taxon>
        <taxon>Polyopisthocotylea</taxon>
        <taxon>Polystomatidea</taxon>
        <taxon>Polystomatidae</taxon>
        <taxon>Protopolystoma</taxon>
    </lineage>
</organism>
<dbReference type="SUPFAM" id="SSF57196">
    <property type="entry name" value="EGF/Laminin"/>
    <property type="match status" value="2"/>
</dbReference>
<keyword evidence="9" id="KW-1185">Reference proteome</keyword>
<dbReference type="Pfam" id="PF12661">
    <property type="entry name" value="hEGF"/>
    <property type="match status" value="2"/>
</dbReference>
<dbReference type="CDD" id="cd00054">
    <property type="entry name" value="EGF_CA"/>
    <property type="match status" value="1"/>
</dbReference>
<gene>
    <name evidence="8" type="ORF">PXEA_LOCUS36746</name>
</gene>
<evidence type="ECO:0000256" key="2">
    <source>
        <dbReference type="ARBA" id="ARBA00022729"/>
    </source>
</evidence>
<dbReference type="InterPro" id="IPR018097">
    <property type="entry name" value="EGF_Ca-bd_CS"/>
</dbReference>
<dbReference type="SMART" id="SM00181">
    <property type="entry name" value="EGF"/>
    <property type="match status" value="2"/>
</dbReference>
<dbReference type="PROSITE" id="PS00010">
    <property type="entry name" value="ASX_HYDROXYL"/>
    <property type="match status" value="1"/>
</dbReference>
<dbReference type="PROSITE" id="PS50026">
    <property type="entry name" value="EGF_3"/>
    <property type="match status" value="2"/>
</dbReference>
<dbReference type="EMBL" id="CAAALY010280318">
    <property type="protein sequence ID" value="VEL43306.1"/>
    <property type="molecule type" value="Genomic_DNA"/>
</dbReference>
<dbReference type="InterPro" id="IPR013032">
    <property type="entry name" value="EGF-like_CS"/>
</dbReference>
<evidence type="ECO:0000313" key="8">
    <source>
        <dbReference type="EMBL" id="VEL43306.1"/>
    </source>
</evidence>
<comment type="caution">
    <text evidence="8">The sequence shown here is derived from an EMBL/GenBank/DDBJ whole genome shotgun (WGS) entry which is preliminary data.</text>
</comment>
<dbReference type="FunFam" id="2.10.25.10:FF:000061">
    <property type="entry name" value="Delta-like protein"/>
    <property type="match status" value="1"/>
</dbReference>
<dbReference type="AlphaFoldDB" id="A0A3S5CS03"/>
<dbReference type="InterPro" id="IPR001881">
    <property type="entry name" value="EGF-like_Ca-bd_dom"/>
</dbReference>
<protein>
    <recommendedName>
        <fullName evidence="7">EGF-like domain-containing protein</fullName>
    </recommendedName>
</protein>
<dbReference type="Gene3D" id="2.10.25.10">
    <property type="entry name" value="Laminin"/>
    <property type="match status" value="2"/>
</dbReference>
<comment type="caution">
    <text evidence="6">Lacks conserved residue(s) required for the propagation of feature annotation.</text>
</comment>
<keyword evidence="3" id="KW-0677">Repeat</keyword>
<dbReference type="PROSITE" id="PS00022">
    <property type="entry name" value="EGF_1"/>
    <property type="match status" value="2"/>
</dbReference>
<dbReference type="OrthoDB" id="6040416at2759"/>
<reference evidence="8" key="1">
    <citation type="submission" date="2018-11" db="EMBL/GenBank/DDBJ databases">
        <authorList>
            <consortium name="Pathogen Informatics"/>
        </authorList>
    </citation>
    <scope>NUCLEOTIDE SEQUENCE</scope>
</reference>
<evidence type="ECO:0000256" key="1">
    <source>
        <dbReference type="ARBA" id="ARBA00022536"/>
    </source>
</evidence>
<dbReference type="PRINTS" id="PR00010">
    <property type="entry name" value="EGFBLOOD"/>
</dbReference>
<evidence type="ECO:0000256" key="6">
    <source>
        <dbReference type="PROSITE-ProRule" id="PRU00076"/>
    </source>
</evidence>
<keyword evidence="4 6" id="KW-1015">Disulfide bond</keyword>
<feature type="disulfide bond" evidence="6">
    <location>
        <begin position="17"/>
        <end position="26"/>
    </location>
</feature>
<dbReference type="Proteomes" id="UP000784294">
    <property type="component" value="Unassembled WGS sequence"/>
</dbReference>
<evidence type="ECO:0000259" key="7">
    <source>
        <dbReference type="PROSITE" id="PS50026"/>
    </source>
</evidence>
<dbReference type="GO" id="GO:0005509">
    <property type="term" value="F:calcium ion binding"/>
    <property type="evidence" value="ECO:0007669"/>
    <property type="project" value="InterPro"/>
</dbReference>
<feature type="domain" description="EGF-like" evidence="7">
    <location>
        <begin position="29"/>
        <end position="65"/>
    </location>
</feature>
<name>A0A3S5CS03_9PLAT</name>
<feature type="disulfide bond" evidence="6">
    <location>
        <begin position="55"/>
        <end position="64"/>
    </location>
</feature>
<sequence length="71" mass="7542">MNGGTCVDAGDKNNCICLPGFTGKKCEVNINECNTMPCVNGGTCRDLNNSFECLCPPGFRGSDCRISKGPY</sequence>
<proteinExistence type="predicted"/>
<feature type="domain" description="EGF-like" evidence="7">
    <location>
        <begin position="1"/>
        <end position="27"/>
    </location>
</feature>
<dbReference type="PROSITE" id="PS01186">
    <property type="entry name" value="EGF_2"/>
    <property type="match status" value="2"/>
</dbReference>
<evidence type="ECO:0000256" key="5">
    <source>
        <dbReference type="ARBA" id="ARBA00023180"/>
    </source>
</evidence>
<dbReference type="PANTHER" id="PTHR12916">
    <property type="entry name" value="CYTOCHROME C OXIDASE POLYPEPTIDE VIC-2"/>
    <property type="match status" value="1"/>
</dbReference>
<evidence type="ECO:0000256" key="3">
    <source>
        <dbReference type="ARBA" id="ARBA00022737"/>
    </source>
</evidence>
<keyword evidence="2" id="KW-0732">Signal</keyword>